<dbReference type="Pfam" id="PF02575">
    <property type="entry name" value="YbaB_DNA_bd"/>
    <property type="match status" value="1"/>
</dbReference>
<name>A0A1H9DB51_9PSEU</name>
<protein>
    <submittedName>
        <fullName evidence="3">Conserved DNA-binding protein YbaB</fullName>
    </submittedName>
</protein>
<dbReference type="STRING" id="402600.SAMN05216188_10282"/>
<dbReference type="SUPFAM" id="SSF82607">
    <property type="entry name" value="YbaB-like"/>
    <property type="match status" value="1"/>
</dbReference>
<gene>
    <name evidence="3" type="ORF">SAMN05216188_10282</name>
</gene>
<feature type="region of interest" description="Disordered" evidence="2">
    <location>
        <begin position="119"/>
        <end position="162"/>
    </location>
</feature>
<proteinExistence type="predicted"/>
<reference evidence="4" key="1">
    <citation type="submission" date="2016-10" db="EMBL/GenBank/DDBJ databases">
        <authorList>
            <person name="Varghese N."/>
            <person name="Submissions S."/>
        </authorList>
    </citation>
    <scope>NUCLEOTIDE SEQUENCE [LARGE SCALE GENOMIC DNA]</scope>
    <source>
        <strain evidence="4">CGMCC 4.3525</strain>
    </source>
</reference>
<sequence length="162" mass="17394">MNNPELEARNAALRGQVDSMLANLEQQTAQLKQAQAEAMSKVGRASSPDGLVEVTVNAGGIVTGVTFAPAAFDRSTPEKLGQSVVATIQRAALNAREQADAVLAPYQQGIPDLPDLFPGMPSLKDLIPTPPPVVQPQAQPQPQRRDDDEPPESFMDRRGSQW</sequence>
<organism evidence="3 4">
    <name type="scientific">Lentzea xinjiangensis</name>
    <dbReference type="NCBI Taxonomy" id="402600"/>
    <lineage>
        <taxon>Bacteria</taxon>
        <taxon>Bacillati</taxon>
        <taxon>Actinomycetota</taxon>
        <taxon>Actinomycetes</taxon>
        <taxon>Pseudonocardiales</taxon>
        <taxon>Pseudonocardiaceae</taxon>
        <taxon>Lentzea</taxon>
    </lineage>
</organism>
<keyword evidence="4" id="KW-1185">Reference proteome</keyword>
<evidence type="ECO:0000313" key="3">
    <source>
        <dbReference type="EMBL" id="SEQ10579.1"/>
    </source>
</evidence>
<evidence type="ECO:0000256" key="1">
    <source>
        <dbReference type="SAM" id="Coils"/>
    </source>
</evidence>
<dbReference type="InterPro" id="IPR004401">
    <property type="entry name" value="YbaB/EbfC"/>
</dbReference>
<dbReference type="EMBL" id="FOFR01000002">
    <property type="protein sequence ID" value="SEQ10579.1"/>
    <property type="molecule type" value="Genomic_DNA"/>
</dbReference>
<accession>A0A1H9DB51</accession>
<evidence type="ECO:0000256" key="2">
    <source>
        <dbReference type="SAM" id="MobiDB-lite"/>
    </source>
</evidence>
<dbReference type="RefSeq" id="WP_089949560.1">
    <property type="nucleotide sequence ID" value="NZ_FOFR01000002.1"/>
</dbReference>
<dbReference type="OrthoDB" id="3696434at2"/>
<dbReference type="Proteomes" id="UP000199352">
    <property type="component" value="Unassembled WGS sequence"/>
</dbReference>
<feature type="coiled-coil region" evidence="1">
    <location>
        <begin position="10"/>
        <end position="41"/>
    </location>
</feature>
<dbReference type="Gene3D" id="3.30.1310.10">
    <property type="entry name" value="Nucleoid-associated protein YbaB-like domain"/>
    <property type="match status" value="1"/>
</dbReference>
<dbReference type="GO" id="GO:0003677">
    <property type="term" value="F:DNA binding"/>
    <property type="evidence" value="ECO:0007669"/>
    <property type="project" value="UniProtKB-KW"/>
</dbReference>
<dbReference type="InterPro" id="IPR036894">
    <property type="entry name" value="YbaB-like_sf"/>
</dbReference>
<keyword evidence="1" id="KW-0175">Coiled coil</keyword>
<keyword evidence="3" id="KW-0238">DNA-binding</keyword>
<evidence type="ECO:0000313" key="4">
    <source>
        <dbReference type="Proteomes" id="UP000199352"/>
    </source>
</evidence>
<dbReference type="AlphaFoldDB" id="A0A1H9DB51"/>